<protein>
    <submittedName>
        <fullName evidence="13">CFEM domain-containing protein</fullName>
    </submittedName>
</protein>
<feature type="region of interest" description="Disordered" evidence="10">
    <location>
        <begin position="111"/>
        <end position="139"/>
    </location>
</feature>
<keyword evidence="7" id="KW-1015">Disulfide bond</keyword>
<dbReference type="GO" id="GO:0098552">
    <property type="term" value="C:side of membrane"/>
    <property type="evidence" value="ECO:0007669"/>
    <property type="project" value="UniProtKB-KW"/>
</dbReference>
<accession>A0A9P8MP42</accession>
<gene>
    <name evidence="13" type="ORF">HRG_11378</name>
</gene>
<evidence type="ECO:0000256" key="7">
    <source>
        <dbReference type="ARBA" id="ARBA00023157"/>
    </source>
</evidence>
<organism evidence="13 14">
    <name type="scientific">Hirsutella rhossiliensis</name>
    <dbReference type="NCBI Taxonomy" id="111463"/>
    <lineage>
        <taxon>Eukaryota</taxon>
        <taxon>Fungi</taxon>
        <taxon>Dikarya</taxon>
        <taxon>Ascomycota</taxon>
        <taxon>Pezizomycotina</taxon>
        <taxon>Sordariomycetes</taxon>
        <taxon>Hypocreomycetidae</taxon>
        <taxon>Hypocreales</taxon>
        <taxon>Ophiocordycipitaceae</taxon>
        <taxon>Hirsutella</taxon>
    </lineage>
</organism>
<evidence type="ECO:0000256" key="5">
    <source>
        <dbReference type="ARBA" id="ARBA00022622"/>
    </source>
</evidence>
<dbReference type="InterPro" id="IPR008427">
    <property type="entry name" value="Extracellular_membr_CFEM_dom"/>
</dbReference>
<proteinExistence type="inferred from homology"/>
<evidence type="ECO:0000259" key="12">
    <source>
        <dbReference type="PROSITE" id="PS52012"/>
    </source>
</evidence>
<keyword evidence="5" id="KW-0472">Membrane</keyword>
<evidence type="ECO:0000256" key="11">
    <source>
        <dbReference type="SAM" id="SignalP"/>
    </source>
</evidence>
<keyword evidence="6 11" id="KW-0732">Signal</keyword>
<dbReference type="GO" id="GO:0005576">
    <property type="term" value="C:extracellular region"/>
    <property type="evidence" value="ECO:0007669"/>
    <property type="project" value="UniProtKB-SubCell"/>
</dbReference>
<comment type="caution">
    <text evidence="9">Lacks conserved residue(s) required for the propagation of feature annotation.</text>
</comment>
<comment type="caution">
    <text evidence="13">The sequence shown here is derived from an EMBL/GenBank/DDBJ whole genome shotgun (WGS) entry which is preliminary data.</text>
</comment>
<feature type="domain" description="CFEM" evidence="12">
    <location>
        <begin position="4"/>
        <end position="118"/>
    </location>
</feature>
<keyword evidence="5" id="KW-0336">GPI-anchor</keyword>
<sequence length="139" mass="14428">MRNSFALSLLALVGFATANEQCLSLTSQIPDCALSCVQSAASQVGCTESEDLACRCTKASFKAIETSAQTCVADCGFIPAVKALHARKVICKCVRTATPSAAPALATPLLFTADSSTPPEPRSQLPSRSHSPAPPKETS</sequence>
<evidence type="ECO:0000256" key="8">
    <source>
        <dbReference type="ARBA" id="ARBA00023288"/>
    </source>
</evidence>
<keyword evidence="9" id="KW-0479">Metal-binding</keyword>
<feature type="chain" id="PRO_5040409343" evidence="11">
    <location>
        <begin position="19"/>
        <end position="139"/>
    </location>
</feature>
<evidence type="ECO:0000256" key="6">
    <source>
        <dbReference type="ARBA" id="ARBA00022729"/>
    </source>
</evidence>
<comment type="subcellular location">
    <subcellularLocation>
        <location evidence="1">Membrane</location>
        <topology evidence="1">Lipid-anchor</topology>
        <topology evidence="1">GPI-anchor</topology>
    </subcellularLocation>
    <subcellularLocation>
        <location evidence="2">Secreted</location>
    </subcellularLocation>
</comment>
<dbReference type="GO" id="GO:0046872">
    <property type="term" value="F:metal ion binding"/>
    <property type="evidence" value="ECO:0007669"/>
    <property type="project" value="UniProtKB-UniRule"/>
</dbReference>
<name>A0A9P8MP42_9HYPO</name>
<keyword evidence="9" id="KW-0408">Iron</keyword>
<dbReference type="EMBL" id="JAIZPD010000020">
    <property type="protein sequence ID" value="KAH0957596.1"/>
    <property type="molecule type" value="Genomic_DNA"/>
</dbReference>
<keyword evidence="5" id="KW-0325">Glycoprotein</keyword>
<reference evidence="13" key="1">
    <citation type="submission" date="2021-09" db="EMBL/GenBank/DDBJ databases">
        <title>A high-quality genome of the endoparasitic fungus Hirsutella rhossiliensis with a comparison of Hirsutella genomes reveals transposable elements contributing to genome size variation.</title>
        <authorList>
            <person name="Lin R."/>
            <person name="Jiao Y."/>
            <person name="Sun X."/>
            <person name="Ling J."/>
            <person name="Xie B."/>
            <person name="Cheng X."/>
        </authorList>
    </citation>
    <scope>NUCLEOTIDE SEQUENCE</scope>
    <source>
        <strain evidence="13">HR02</strain>
    </source>
</reference>
<evidence type="ECO:0000256" key="1">
    <source>
        <dbReference type="ARBA" id="ARBA00004589"/>
    </source>
</evidence>
<evidence type="ECO:0000256" key="2">
    <source>
        <dbReference type="ARBA" id="ARBA00004613"/>
    </source>
</evidence>
<dbReference type="Proteomes" id="UP000824596">
    <property type="component" value="Unassembled WGS sequence"/>
</dbReference>
<keyword evidence="9" id="KW-0349">Heme</keyword>
<evidence type="ECO:0000256" key="4">
    <source>
        <dbReference type="ARBA" id="ARBA00022525"/>
    </source>
</evidence>
<keyword evidence="4" id="KW-0964">Secreted</keyword>
<dbReference type="GeneID" id="68360506"/>
<evidence type="ECO:0000256" key="9">
    <source>
        <dbReference type="PROSITE-ProRule" id="PRU01356"/>
    </source>
</evidence>
<dbReference type="AlphaFoldDB" id="A0A9P8MP42"/>
<feature type="signal peptide" evidence="11">
    <location>
        <begin position="1"/>
        <end position="18"/>
    </location>
</feature>
<dbReference type="OrthoDB" id="3767534at2759"/>
<evidence type="ECO:0000313" key="14">
    <source>
        <dbReference type="Proteomes" id="UP000824596"/>
    </source>
</evidence>
<evidence type="ECO:0000256" key="10">
    <source>
        <dbReference type="SAM" id="MobiDB-lite"/>
    </source>
</evidence>
<evidence type="ECO:0000313" key="13">
    <source>
        <dbReference type="EMBL" id="KAH0957596.1"/>
    </source>
</evidence>
<keyword evidence="14" id="KW-1185">Reference proteome</keyword>
<keyword evidence="8" id="KW-0449">Lipoprotein</keyword>
<dbReference type="Pfam" id="PF05730">
    <property type="entry name" value="CFEM"/>
    <property type="match status" value="1"/>
</dbReference>
<feature type="binding site" description="axial binding residue" evidence="9">
    <location>
        <position position="51"/>
    </location>
    <ligand>
        <name>heme</name>
        <dbReference type="ChEBI" id="CHEBI:30413"/>
    </ligand>
    <ligandPart>
        <name>Fe</name>
        <dbReference type="ChEBI" id="CHEBI:18248"/>
    </ligandPart>
</feature>
<comment type="similarity">
    <text evidence="3">Belongs to the RBT5 family.</text>
</comment>
<dbReference type="RefSeq" id="XP_044715110.1">
    <property type="nucleotide sequence ID" value="XM_044869848.1"/>
</dbReference>
<evidence type="ECO:0000256" key="3">
    <source>
        <dbReference type="ARBA" id="ARBA00010031"/>
    </source>
</evidence>
<dbReference type="PROSITE" id="PS52012">
    <property type="entry name" value="CFEM"/>
    <property type="match status" value="1"/>
</dbReference>